<accession>A0A0P1BPC7</accession>
<dbReference type="Proteomes" id="UP000054845">
    <property type="component" value="Unassembled WGS sequence"/>
</dbReference>
<protein>
    <submittedName>
        <fullName evidence="2">Uncharacterized protein</fullName>
    </submittedName>
</protein>
<keyword evidence="3" id="KW-1185">Reference proteome</keyword>
<proteinExistence type="predicted"/>
<evidence type="ECO:0000313" key="2">
    <source>
        <dbReference type="EMBL" id="CEH17815.1"/>
    </source>
</evidence>
<organism evidence="2 3">
    <name type="scientific">Ceraceosorus bombacis</name>
    <dbReference type="NCBI Taxonomy" id="401625"/>
    <lineage>
        <taxon>Eukaryota</taxon>
        <taxon>Fungi</taxon>
        <taxon>Dikarya</taxon>
        <taxon>Basidiomycota</taxon>
        <taxon>Ustilaginomycotina</taxon>
        <taxon>Exobasidiomycetes</taxon>
        <taxon>Ceraceosorales</taxon>
        <taxon>Ceraceosoraceae</taxon>
        <taxon>Ceraceosorus</taxon>
    </lineage>
</organism>
<dbReference type="AlphaFoldDB" id="A0A0P1BPC7"/>
<dbReference type="EMBL" id="CCYA01000265">
    <property type="protein sequence ID" value="CEH17815.1"/>
    <property type="molecule type" value="Genomic_DNA"/>
</dbReference>
<reference evidence="2 3" key="1">
    <citation type="submission" date="2014-09" db="EMBL/GenBank/DDBJ databases">
        <authorList>
            <person name="Magalhaes I.L.F."/>
            <person name="Oliveira U."/>
            <person name="Santos F.R."/>
            <person name="Vidigal T.H.D.A."/>
            <person name="Brescovit A.D."/>
            <person name="Santos A.J."/>
        </authorList>
    </citation>
    <scope>NUCLEOTIDE SEQUENCE [LARGE SCALE GENOMIC DNA]</scope>
</reference>
<name>A0A0P1BPC7_9BASI</name>
<sequence>MVDKKKQAAKAPAPQMSDSLKLSYQVVQGATEKLKRLQEEQEAAKKVRWGYVKFEYEDIPKLANHTWLCTECMRTYPSFAEAARHFSTRRTKKYLCDGLKEDHLADGDPASSATQMLDRIGCPILFDITKLRVRRPWYTYVLAAKSGEAFLPSQLKLTIERDRE</sequence>
<keyword evidence="1" id="KW-0175">Coiled coil</keyword>
<feature type="coiled-coil region" evidence="1">
    <location>
        <begin position="20"/>
        <end position="47"/>
    </location>
</feature>
<evidence type="ECO:0000313" key="3">
    <source>
        <dbReference type="Proteomes" id="UP000054845"/>
    </source>
</evidence>
<evidence type="ECO:0000256" key="1">
    <source>
        <dbReference type="SAM" id="Coils"/>
    </source>
</evidence>